<dbReference type="CDD" id="cd00082">
    <property type="entry name" value="HisKA"/>
    <property type="match status" value="1"/>
</dbReference>
<dbReference type="Gene3D" id="3.40.50.2300">
    <property type="match status" value="1"/>
</dbReference>
<dbReference type="InterPro" id="IPR036097">
    <property type="entry name" value="HisK_dim/P_sf"/>
</dbReference>
<dbReference type="InterPro" id="IPR003661">
    <property type="entry name" value="HisK_dim/P_dom"/>
</dbReference>
<evidence type="ECO:0000256" key="1">
    <source>
        <dbReference type="ARBA" id="ARBA00022553"/>
    </source>
</evidence>
<dbReference type="SUPFAM" id="SSF52172">
    <property type="entry name" value="CheY-like"/>
    <property type="match status" value="1"/>
</dbReference>
<evidence type="ECO:0000313" key="5">
    <source>
        <dbReference type="EMBL" id="EGR31683.1"/>
    </source>
</evidence>
<dbReference type="SMART" id="SM00388">
    <property type="entry name" value="HisKA"/>
    <property type="match status" value="1"/>
</dbReference>
<dbReference type="Proteomes" id="UP000008983">
    <property type="component" value="Unassembled WGS sequence"/>
</dbReference>
<proteinExistence type="predicted"/>
<dbReference type="InterPro" id="IPR005467">
    <property type="entry name" value="His_kinase_dom"/>
</dbReference>
<dbReference type="SUPFAM" id="SSF55874">
    <property type="entry name" value="ATPase domain of HSP90 chaperone/DNA topoisomerase II/histidine kinase"/>
    <property type="match status" value="1"/>
</dbReference>
<protein>
    <recommendedName>
        <fullName evidence="7">Histidine kinase</fullName>
    </recommendedName>
</protein>
<feature type="modified residue" description="4-aspartylphosphate" evidence="2">
    <location>
        <position position="345"/>
    </location>
</feature>
<dbReference type="Gene3D" id="3.30.565.10">
    <property type="entry name" value="Histidine kinase-like ATPase, C-terminal domain"/>
    <property type="match status" value="1"/>
</dbReference>
<gene>
    <name evidence="5" type="ORF">IMG5_104230</name>
</gene>
<dbReference type="Pfam" id="PF00512">
    <property type="entry name" value="HisKA"/>
    <property type="match status" value="1"/>
</dbReference>
<dbReference type="eggNOG" id="KOG0519">
    <property type="taxonomic scope" value="Eukaryota"/>
</dbReference>
<dbReference type="Pfam" id="PF00072">
    <property type="entry name" value="Response_reg"/>
    <property type="match status" value="1"/>
</dbReference>
<dbReference type="InterPro" id="IPR011006">
    <property type="entry name" value="CheY-like_superfamily"/>
</dbReference>
<feature type="domain" description="Histidine kinase" evidence="3">
    <location>
        <begin position="15"/>
        <end position="247"/>
    </location>
</feature>
<dbReference type="EMBL" id="GL983830">
    <property type="protein sequence ID" value="EGR31683.1"/>
    <property type="molecule type" value="Genomic_DNA"/>
</dbReference>
<dbReference type="GeneID" id="14907828"/>
<accession>G0QSW7</accession>
<dbReference type="PROSITE" id="PS50109">
    <property type="entry name" value="HIS_KIN"/>
    <property type="match status" value="1"/>
</dbReference>
<dbReference type="CDD" id="cd17546">
    <property type="entry name" value="REC_hyHK_CKI1_RcsC-like"/>
    <property type="match status" value="1"/>
</dbReference>
<organism evidence="5 6">
    <name type="scientific">Ichthyophthirius multifiliis</name>
    <name type="common">White spot disease agent</name>
    <name type="synonym">Ich</name>
    <dbReference type="NCBI Taxonomy" id="5932"/>
    <lineage>
        <taxon>Eukaryota</taxon>
        <taxon>Sar</taxon>
        <taxon>Alveolata</taxon>
        <taxon>Ciliophora</taxon>
        <taxon>Intramacronucleata</taxon>
        <taxon>Oligohymenophorea</taxon>
        <taxon>Hymenostomatida</taxon>
        <taxon>Ophryoglenina</taxon>
        <taxon>Ichthyophthirius</taxon>
    </lineage>
</organism>
<dbReference type="RefSeq" id="XP_004035169.1">
    <property type="nucleotide sequence ID" value="XM_004035121.1"/>
</dbReference>
<dbReference type="InterPro" id="IPR036890">
    <property type="entry name" value="HATPase_C_sf"/>
</dbReference>
<dbReference type="InParanoid" id="G0QSW7"/>
<dbReference type="OrthoDB" id="304129at2759"/>
<feature type="domain" description="Response regulatory" evidence="4">
    <location>
        <begin position="288"/>
        <end position="416"/>
    </location>
</feature>
<dbReference type="OMA" id="VICCESV"/>
<dbReference type="SMART" id="SM00387">
    <property type="entry name" value="HATPase_c"/>
    <property type="match status" value="1"/>
</dbReference>
<dbReference type="InterPro" id="IPR003594">
    <property type="entry name" value="HATPase_dom"/>
</dbReference>
<keyword evidence="6" id="KW-1185">Reference proteome</keyword>
<evidence type="ECO:0000256" key="2">
    <source>
        <dbReference type="PROSITE-ProRule" id="PRU00169"/>
    </source>
</evidence>
<evidence type="ECO:0008006" key="7">
    <source>
        <dbReference type="Google" id="ProtNLM"/>
    </source>
</evidence>
<evidence type="ECO:0000313" key="6">
    <source>
        <dbReference type="Proteomes" id="UP000008983"/>
    </source>
</evidence>
<dbReference type="PROSITE" id="PS50110">
    <property type="entry name" value="RESPONSE_REGULATORY"/>
    <property type="match status" value="1"/>
</dbReference>
<name>G0QSW7_ICHMU</name>
<dbReference type="AlphaFoldDB" id="G0QSW7"/>
<dbReference type="Pfam" id="PF02518">
    <property type="entry name" value="HATPase_c"/>
    <property type="match status" value="1"/>
</dbReference>
<dbReference type="GO" id="GO:0000155">
    <property type="term" value="F:phosphorelay sensor kinase activity"/>
    <property type="evidence" value="ECO:0007669"/>
    <property type="project" value="InterPro"/>
</dbReference>
<dbReference type="STRING" id="857967.G0QSW7"/>
<keyword evidence="1 2" id="KW-0597">Phosphoprotein</keyword>
<evidence type="ECO:0000259" key="4">
    <source>
        <dbReference type="PROSITE" id="PS50110"/>
    </source>
</evidence>
<dbReference type="PANTHER" id="PTHR43719">
    <property type="entry name" value="TWO-COMPONENT HISTIDINE KINASE"/>
    <property type="match status" value="1"/>
</dbReference>
<evidence type="ECO:0000259" key="3">
    <source>
        <dbReference type="PROSITE" id="PS50109"/>
    </source>
</evidence>
<sequence>MIQVLQKNKFRVFASLSHELRTPLNCSISMLEILKELINDNQQEYIEQYIVPALYSNKLLLNQINDILDFVQMDSDKFKYAFQNFKVIDLLKDCGKLFSIQAEMKEIQIKININEFDNLEICSDPNRIRQILLNLMSNSLKFTKNDGVITIGFEQIKNLKNVYQIYIQDTGIGIKSENLEKIFNFYYQQQDEQLNSQGCGLGLTISNSIAKGLIQQNNINGIRIGGIEVESTYGIGSKFSFLVQDLLSLDNKQSLNSKNNLIQKKFMHTQKKIKAQNIQKKCKCLCVQIIIVDDNQFNLYAIQKLLLQYHFQLKLFSEPNLLIEYLKNMFYNNNCCKTPLLIFMDIEMPIKNGYETTEELILFYQSVKLEKLPIIIACTAYVGQEDKDKSIQCGMNDYINKPILKNGLQQLLIQWRKKLL</sequence>
<dbReference type="PANTHER" id="PTHR43719:SF28">
    <property type="entry name" value="PEROXIDE STRESS-ACTIVATED HISTIDINE KINASE MAK1-RELATED"/>
    <property type="match status" value="1"/>
</dbReference>
<dbReference type="SUPFAM" id="SSF47384">
    <property type="entry name" value="Homodimeric domain of signal transducing histidine kinase"/>
    <property type="match status" value="1"/>
</dbReference>
<dbReference type="InterPro" id="IPR050956">
    <property type="entry name" value="2C_system_His_kinase"/>
</dbReference>
<reference evidence="5 6" key="1">
    <citation type="submission" date="2011-07" db="EMBL/GenBank/DDBJ databases">
        <authorList>
            <person name="Coyne R."/>
            <person name="Brami D."/>
            <person name="Johnson J."/>
            <person name="Hostetler J."/>
            <person name="Hannick L."/>
            <person name="Clark T."/>
            <person name="Cassidy-Hanley D."/>
            <person name="Inman J."/>
        </authorList>
    </citation>
    <scope>NUCLEOTIDE SEQUENCE [LARGE SCALE GENOMIC DNA]</scope>
    <source>
        <strain evidence="5 6">G5</strain>
    </source>
</reference>
<dbReference type="InterPro" id="IPR001789">
    <property type="entry name" value="Sig_transdc_resp-reg_receiver"/>
</dbReference>
<dbReference type="Gene3D" id="1.10.287.130">
    <property type="match status" value="1"/>
</dbReference>
<dbReference type="SMART" id="SM00448">
    <property type="entry name" value="REC"/>
    <property type="match status" value="1"/>
</dbReference>